<dbReference type="PANTHER" id="PTHR30158:SF23">
    <property type="entry name" value="MULTIDRUG RESISTANCE PROTEIN MEXA"/>
    <property type="match status" value="1"/>
</dbReference>
<keyword evidence="2" id="KW-0732">Signal</keyword>
<evidence type="ECO:0000313" key="8">
    <source>
        <dbReference type="Proteomes" id="UP000283387"/>
    </source>
</evidence>
<dbReference type="InterPro" id="IPR006143">
    <property type="entry name" value="RND_pump_MFP"/>
</dbReference>
<dbReference type="Gene3D" id="2.40.420.20">
    <property type="match status" value="1"/>
</dbReference>
<keyword evidence="8" id="KW-1185">Reference proteome</keyword>
<dbReference type="Gene3D" id="2.40.30.170">
    <property type="match status" value="1"/>
</dbReference>
<dbReference type="PANTHER" id="PTHR30158">
    <property type="entry name" value="ACRA/E-RELATED COMPONENT OF DRUG EFFLUX TRANSPORTER"/>
    <property type="match status" value="1"/>
</dbReference>
<dbReference type="InterPro" id="IPR058626">
    <property type="entry name" value="MdtA-like_b-barrel"/>
</dbReference>
<dbReference type="SUPFAM" id="SSF111369">
    <property type="entry name" value="HlyD-like secretion proteins"/>
    <property type="match status" value="1"/>
</dbReference>
<dbReference type="GO" id="GO:0046677">
    <property type="term" value="P:response to antibiotic"/>
    <property type="evidence" value="ECO:0007669"/>
    <property type="project" value="TreeGrafter"/>
</dbReference>
<dbReference type="GO" id="GO:0005886">
    <property type="term" value="C:plasma membrane"/>
    <property type="evidence" value="ECO:0007669"/>
    <property type="project" value="TreeGrafter"/>
</dbReference>
<dbReference type="Pfam" id="PF25989">
    <property type="entry name" value="YknX_C"/>
    <property type="match status" value="1"/>
</dbReference>
<feature type="domain" description="Multidrug resistance protein MdtA-like alpha-helical hairpin" evidence="3">
    <location>
        <begin position="108"/>
        <end position="176"/>
    </location>
</feature>
<accession>A0A419WAD1</accession>
<dbReference type="AlphaFoldDB" id="A0A419WAD1"/>
<comment type="caution">
    <text evidence="7">The sequence shown here is derived from an EMBL/GenBank/DDBJ whole genome shotgun (WGS) entry which is preliminary data.</text>
</comment>
<evidence type="ECO:0000256" key="1">
    <source>
        <dbReference type="ARBA" id="ARBA00009477"/>
    </source>
</evidence>
<evidence type="ECO:0000259" key="5">
    <source>
        <dbReference type="Pfam" id="PF25944"/>
    </source>
</evidence>
<evidence type="ECO:0000259" key="6">
    <source>
        <dbReference type="Pfam" id="PF25989"/>
    </source>
</evidence>
<dbReference type="Pfam" id="PF25944">
    <property type="entry name" value="Beta-barrel_RND"/>
    <property type="match status" value="1"/>
</dbReference>
<evidence type="ECO:0000259" key="3">
    <source>
        <dbReference type="Pfam" id="PF25876"/>
    </source>
</evidence>
<sequence length="395" mass="42245">MNNVAKRVVKTSGSGILALALLVLSSCGSKQATNTQNTVSEYPVMKLKAENLTTHINFPATIQGIQEIEIRPKIEGYIEKINVAEGASVKKGQLLFHIFNPSYQDAVETAEASLKSAEADLATAKLDLAKVQPLVESDIVSKYESESVKLTVDAQEAAVTQAKAALATARTNLSYTDVRSPYDGVIGSIPYRVGSLVSSSSTDALTTLAENKEMYAYFSMNEKDLMELARTLEGKSMQEKLAKIESAHLILSDGSTYQFPGKLEMASSIVDSETGSVRMKAAFPNEDGLLWSGASATVSLEKTYSGSLVIPQSATAELLNKVVVYTVDQDNKVKAKNVEVSATDDGKSYIVESGLSENEQIILEGFTGLSDGTEIKAKAAKLAEETSTPNSNNGI</sequence>
<dbReference type="EMBL" id="RAPN01000001">
    <property type="protein sequence ID" value="RKD92417.1"/>
    <property type="molecule type" value="Genomic_DNA"/>
</dbReference>
<dbReference type="InterPro" id="IPR058625">
    <property type="entry name" value="MdtA-like_BSH"/>
</dbReference>
<comment type="similarity">
    <text evidence="1">Belongs to the membrane fusion protein (MFP) (TC 8.A.1) family.</text>
</comment>
<reference evidence="7 8" key="1">
    <citation type="submission" date="2018-09" db="EMBL/GenBank/DDBJ databases">
        <title>Genomic Encyclopedia of Archaeal and Bacterial Type Strains, Phase II (KMG-II): from individual species to whole genera.</title>
        <authorList>
            <person name="Goeker M."/>
        </authorList>
    </citation>
    <scope>NUCLEOTIDE SEQUENCE [LARGE SCALE GENOMIC DNA]</scope>
    <source>
        <strain evidence="7 8">DSM 27148</strain>
    </source>
</reference>
<dbReference type="Proteomes" id="UP000283387">
    <property type="component" value="Unassembled WGS sequence"/>
</dbReference>
<feature type="chain" id="PRO_5019006416" evidence="2">
    <location>
        <begin position="33"/>
        <end position="395"/>
    </location>
</feature>
<dbReference type="GO" id="GO:0030313">
    <property type="term" value="C:cell envelope"/>
    <property type="evidence" value="ECO:0007669"/>
    <property type="project" value="UniProtKB-SubCell"/>
</dbReference>
<dbReference type="NCBIfam" id="TIGR01730">
    <property type="entry name" value="RND_mfp"/>
    <property type="match status" value="1"/>
</dbReference>
<feature type="domain" description="Multidrug resistance protein MdtA-like beta-barrel" evidence="5">
    <location>
        <begin position="214"/>
        <end position="302"/>
    </location>
</feature>
<dbReference type="Pfam" id="PF25917">
    <property type="entry name" value="BSH_RND"/>
    <property type="match status" value="1"/>
</dbReference>
<protein>
    <submittedName>
        <fullName evidence="7">Membrane fusion protein (Multidrug efflux system)</fullName>
    </submittedName>
</protein>
<gene>
    <name evidence="7" type="ORF">BC643_2789</name>
</gene>
<dbReference type="GO" id="GO:0022857">
    <property type="term" value="F:transmembrane transporter activity"/>
    <property type="evidence" value="ECO:0007669"/>
    <property type="project" value="InterPro"/>
</dbReference>
<evidence type="ECO:0000256" key="2">
    <source>
        <dbReference type="SAM" id="SignalP"/>
    </source>
</evidence>
<name>A0A419WAD1_9BACT</name>
<dbReference type="PROSITE" id="PS51257">
    <property type="entry name" value="PROKAR_LIPOPROTEIN"/>
    <property type="match status" value="1"/>
</dbReference>
<evidence type="ECO:0000313" key="7">
    <source>
        <dbReference type="EMBL" id="RKD92417.1"/>
    </source>
</evidence>
<dbReference type="Pfam" id="PF25876">
    <property type="entry name" value="HH_MFP_RND"/>
    <property type="match status" value="1"/>
</dbReference>
<dbReference type="Gene3D" id="2.40.50.100">
    <property type="match status" value="1"/>
</dbReference>
<proteinExistence type="inferred from homology"/>
<feature type="domain" description="Multidrug resistance protein MdtA-like barrel-sandwich hybrid" evidence="4">
    <location>
        <begin position="67"/>
        <end position="207"/>
    </location>
</feature>
<dbReference type="InterPro" id="IPR058637">
    <property type="entry name" value="YknX-like_C"/>
</dbReference>
<evidence type="ECO:0000259" key="4">
    <source>
        <dbReference type="Pfam" id="PF25917"/>
    </source>
</evidence>
<dbReference type="Gene3D" id="1.10.287.470">
    <property type="entry name" value="Helix hairpin bin"/>
    <property type="match status" value="1"/>
</dbReference>
<dbReference type="InterPro" id="IPR058624">
    <property type="entry name" value="MdtA-like_HH"/>
</dbReference>
<organism evidence="7 8">
    <name type="scientific">Mangrovibacterium diazotrophicum</name>
    <dbReference type="NCBI Taxonomy" id="1261403"/>
    <lineage>
        <taxon>Bacteria</taxon>
        <taxon>Pseudomonadati</taxon>
        <taxon>Bacteroidota</taxon>
        <taxon>Bacteroidia</taxon>
        <taxon>Marinilabiliales</taxon>
        <taxon>Prolixibacteraceae</taxon>
        <taxon>Mangrovibacterium</taxon>
    </lineage>
</organism>
<feature type="domain" description="YknX-like C-terminal permuted SH3-like" evidence="6">
    <location>
        <begin position="308"/>
        <end position="376"/>
    </location>
</feature>
<feature type="signal peptide" evidence="2">
    <location>
        <begin position="1"/>
        <end position="32"/>
    </location>
</feature>